<proteinExistence type="predicted"/>
<reference evidence="1" key="1">
    <citation type="submission" date="2021-02" db="EMBL/GenBank/DDBJ databases">
        <authorList>
            <person name="Bekaert M."/>
        </authorList>
    </citation>
    <scope>NUCLEOTIDE SEQUENCE</scope>
    <source>
        <strain evidence="1">IoA-00</strain>
    </source>
</reference>
<dbReference type="PROSITE" id="PS51257">
    <property type="entry name" value="PROKAR_LIPOPROTEIN"/>
    <property type="match status" value="1"/>
</dbReference>
<accession>A0A7R8HFD4</accession>
<gene>
    <name evidence="1" type="ORF">LSAA_14920</name>
</gene>
<dbReference type="OrthoDB" id="6365491at2759"/>
<evidence type="ECO:0000313" key="1">
    <source>
        <dbReference type="EMBL" id="CAF3042709.1"/>
    </source>
</evidence>
<sequence length="211" mass="23809">MKTLTVLQRNHKSSLIRRSDIMRAIILFGALMASCIVLSEATLILPALAVGKGALIGLALIKKAAFKVGFVGGLISRGGRRRNYRPRYHQNFGYNHRHHGFQNYRFKRSLDEYETILLSAAQNDASDCAKRLVCEVNGTPLENFSKEETMIARLFNPDHLDITKITVEFDLAAQIGKRVGIEQCAVLYERCPHDKKKLMEIFNDPTFGQDV</sequence>
<protein>
    <submittedName>
        <fullName evidence="1">(salmon louse) hypothetical protein</fullName>
    </submittedName>
</protein>
<evidence type="ECO:0000313" key="2">
    <source>
        <dbReference type="Proteomes" id="UP000675881"/>
    </source>
</evidence>
<dbReference type="EMBL" id="HG994588">
    <property type="protein sequence ID" value="CAF3042709.1"/>
    <property type="molecule type" value="Genomic_DNA"/>
</dbReference>
<dbReference type="AlphaFoldDB" id="A0A7R8HFD4"/>
<keyword evidence="2" id="KW-1185">Reference proteome</keyword>
<organism evidence="1 2">
    <name type="scientific">Lepeophtheirus salmonis</name>
    <name type="common">Salmon louse</name>
    <name type="synonym">Caligus salmonis</name>
    <dbReference type="NCBI Taxonomy" id="72036"/>
    <lineage>
        <taxon>Eukaryota</taxon>
        <taxon>Metazoa</taxon>
        <taxon>Ecdysozoa</taxon>
        <taxon>Arthropoda</taxon>
        <taxon>Crustacea</taxon>
        <taxon>Multicrustacea</taxon>
        <taxon>Hexanauplia</taxon>
        <taxon>Copepoda</taxon>
        <taxon>Siphonostomatoida</taxon>
        <taxon>Caligidae</taxon>
        <taxon>Lepeophtheirus</taxon>
    </lineage>
</organism>
<name>A0A7R8HFD4_LEPSM</name>
<dbReference type="Proteomes" id="UP000675881">
    <property type="component" value="Chromosome 9"/>
</dbReference>